<dbReference type="KEGG" id="sbr:SY1_05320"/>
<keyword evidence="15" id="KW-1185">Reference proteome</keyword>
<reference evidence="14 15" key="2">
    <citation type="submission" date="2010-03" db="EMBL/GenBank/DDBJ databases">
        <authorList>
            <person name="Pajon A."/>
        </authorList>
    </citation>
    <scope>NUCLEOTIDE SEQUENCE [LARGE SCALE GENOMIC DNA]</scope>
    <source>
        <strain evidence="14 15">SGP1</strain>
    </source>
</reference>
<feature type="domain" description="Serine dehydratase-like alpha subunit" evidence="12">
    <location>
        <begin position="189"/>
        <end position="454"/>
    </location>
</feature>
<keyword evidence="5 11" id="KW-0004">4Fe-4S</keyword>
<dbReference type="GO" id="GO:0006094">
    <property type="term" value="P:gluconeogenesis"/>
    <property type="evidence" value="ECO:0007669"/>
    <property type="project" value="UniProtKB-KW"/>
</dbReference>
<dbReference type="Pfam" id="PF03315">
    <property type="entry name" value="SDH_beta"/>
    <property type="match status" value="1"/>
</dbReference>
<dbReference type="FunFam" id="3.30.1330.90:FF:000001">
    <property type="entry name" value="L-serine ammonia-lyase 1"/>
    <property type="match status" value="1"/>
</dbReference>
<keyword evidence="6 11" id="KW-0479">Metal-binding</keyword>
<sequence length="462" mass="49504">MQSVFDIFRVGIGPSSSHTMGPMRAALRFLEELRAMGLLERVGSVRCDLHGSLALTGKGHMTDRAVLLGLWGVKPEEADPDVIQEFVDLVDRTRRLPLGAFPRLEDGRSIPFDPERDIAFLPKQLPLHENSLVLHALGPDGTELHSNAYYSIGGGFVVEAARFDAPDGVSGDVPYPYASADELIAVCAEHGLSVSTLVMKNERALHPGVDVQAHFERIWALMSACMERGMRTEGILPGGLHVARRAAPLLRMLSSDRPLSSDPMQILDWVNVFALAVSEENAAGGRMVTAPTSGACGVVPAVLEYYNRYVRSTTPEDRTRYFLTCGAIGLLFKANASISGAEVGCQGEVGVACSMAAAGLTELSGRSPRQVTTAAEIAMEHCLGMTCDPIAGLVQVPCIERNAVAAVKAINAAHMAMHRSTPPLISLDEVISTMYQTGKDLSAKYRETSQGGLAAQPRRAVG</sequence>
<dbReference type="EC" id="4.3.1.17" evidence="11"/>
<dbReference type="PANTHER" id="PTHR30182:SF1">
    <property type="entry name" value="L-SERINE DEHYDRATASE 1"/>
    <property type="match status" value="1"/>
</dbReference>
<evidence type="ECO:0000256" key="5">
    <source>
        <dbReference type="ARBA" id="ARBA00022485"/>
    </source>
</evidence>
<dbReference type="Proteomes" id="UP000008957">
    <property type="component" value="Chromosome"/>
</dbReference>
<dbReference type="GO" id="GO:0003941">
    <property type="term" value="F:L-serine ammonia-lyase activity"/>
    <property type="evidence" value="ECO:0007669"/>
    <property type="project" value="UniProtKB-UniRule"/>
</dbReference>
<evidence type="ECO:0000256" key="10">
    <source>
        <dbReference type="ARBA" id="ARBA00049406"/>
    </source>
</evidence>
<evidence type="ECO:0000256" key="11">
    <source>
        <dbReference type="RuleBase" id="RU366059"/>
    </source>
</evidence>
<evidence type="ECO:0000256" key="8">
    <source>
        <dbReference type="ARBA" id="ARBA00023014"/>
    </source>
</evidence>
<comment type="similarity">
    <text evidence="3 11">Belongs to the iron-sulfur dependent L-serine dehydratase family.</text>
</comment>
<dbReference type="Gene3D" id="3.30.1330.90">
    <property type="entry name" value="D-3-phosphoglycerate dehydrogenase, domain 3"/>
    <property type="match status" value="1"/>
</dbReference>
<dbReference type="SUPFAM" id="SSF143548">
    <property type="entry name" value="Serine metabolism enzymes domain"/>
    <property type="match status" value="1"/>
</dbReference>
<proteinExistence type="inferred from homology"/>
<accession>A0AB94IW49</accession>
<dbReference type="Pfam" id="PF03313">
    <property type="entry name" value="SDH_alpha"/>
    <property type="match status" value="1"/>
</dbReference>
<comment type="catalytic activity">
    <reaction evidence="10 11">
        <text>L-serine = pyruvate + NH4(+)</text>
        <dbReference type="Rhea" id="RHEA:19169"/>
        <dbReference type="ChEBI" id="CHEBI:15361"/>
        <dbReference type="ChEBI" id="CHEBI:28938"/>
        <dbReference type="ChEBI" id="CHEBI:33384"/>
        <dbReference type="EC" id="4.3.1.17"/>
    </reaction>
</comment>
<dbReference type="InterPro" id="IPR004644">
    <property type="entry name" value="Fe-S_L-Ser_mono"/>
</dbReference>
<evidence type="ECO:0000256" key="7">
    <source>
        <dbReference type="ARBA" id="ARBA00023004"/>
    </source>
</evidence>
<evidence type="ECO:0000256" key="1">
    <source>
        <dbReference type="ARBA" id="ARBA00001966"/>
    </source>
</evidence>
<evidence type="ECO:0000259" key="13">
    <source>
        <dbReference type="Pfam" id="PF03315"/>
    </source>
</evidence>
<dbReference type="PANTHER" id="PTHR30182">
    <property type="entry name" value="L-SERINE DEHYDRATASE"/>
    <property type="match status" value="1"/>
</dbReference>
<dbReference type="InterPro" id="IPR005131">
    <property type="entry name" value="Ser_deHydtase_bsu"/>
</dbReference>
<dbReference type="InterPro" id="IPR051318">
    <property type="entry name" value="Fe-S_L-Ser"/>
</dbReference>
<evidence type="ECO:0000256" key="9">
    <source>
        <dbReference type="ARBA" id="ARBA00023239"/>
    </source>
</evidence>
<keyword evidence="8 11" id="KW-0411">Iron-sulfur</keyword>
<gene>
    <name evidence="14" type="ORF">SY1_05320</name>
</gene>
<dbReference type="GO" id="GO:0051539">
    <property type="term" value="F:4 iron, 4 sulfur cluster binding"/>
    <property type="evidence" value="ECO:0007669"/>
    <property type="project" value="UniProtKB-UniRule"/>
</dbReference>
<feature type="domain" description="Serine dehydratase beta chain" evidence="13">
    <location>
        <begin position="3"/>
        <end position="160"/>
    </location>
</feature>
<evidence type="ECO:0000259" key="12">
    <source>
        <dbReference type="Pfam" id="PF03313"/>
    </source>
</evidence>
<evidence type="ECO:0000256" key="4">
    <source>
        <dbReference type="ARBA" id="ARBA00022432"/>
    </source>
</evidence>
<dbReference type="RefSeq" id="WP_015556088.1">
    <property type="nucleotide sequence ID" value="NC_021038.1"/>
</dbReference>
<comment type="cofactor">
    <cofactor evidence="1 11">
        <name>[4Fe-4S] cluster</name>
        <dbReference type="ChEBI" id="CHEBI:49883"/>
    </cofactor>
</comment>
<dbReference type="GO" id="GO:0046872">
    <property type="term" value="F:metal ion binding"/>
    <property type="evidence" value="ECO:0007669"/>
    <property type="project" value="UniProtKB-KW"/>
</dbReference>
<dbReference type="AlphaFoldDB" id="A0AB94IW49"/>
<dbReference type="NCBIfam" id="TIGR00720">
    <property type="entry name" value="sda_mono"/>
    <property type="match status" value="1"/>
</dbReference>
<evidence type="ECO:0000313" key="14">
    <source>
        <dbReference type="EMBL" id="CBL27941.1"/>
    </source>
</evidence>
<dbReference type="EMBL" id="FP929056">
    <property type="protein sequence ID" value="CBL27941.1"/>
    <property type="molecule type" value="Genomic_DNA"/>
</dbReference>
<dbReference type="InterPro" id="IPR005130">
    <property type="entry name" value="Ser_deHydtase-like_asu"/>
</dbReference>
<protein>
    <recommendedName>
        <fullName evidence="11">L-serine dehydratase</fullName>
        <ecNumber evidence="11">4.3.1.17</ecNumber>
    </recommendedName>
</protein>
<evidence type="ECO:0000256" key="3">
    <source>
        <dbReference type="ARBA" id="ARBA00008636"/>
    </source>
</evidence>
<evidence type="ECO:0000256" key="6">
    <source>
        <dbReference type="ARBA" id="ARBA00022723"/>
    </source>
</evidence>
<keyword evidence="4 11" id="KW-0312">Gluconeogenesis</keyword>
<evidence type="ECO:0000256" key="2">
    <source>
        <dbReference type="ARBA" id="ARBA00004742"/>
    </source>
</evidence>
<name>A0AB94IW49_9BACT</name>
<keyword evidence="7 11" id="KW-0408">Iron</keyword>
<comment type="pathway">
    <text evidence="2">Carbohydrate biosynthesis; gluconeogenesis.</text>
</comment>
<evidence type="ECO:0000313" key="15">
    <source>
        <dbReference type="Proteomes" id="UP000008957"/>
    </source>
</evidence>
<dbReference type="InterPro" id="IPR029009">
    <property type="entry name" value="ASB_dom_sf"/>
</dbReference>
<reference evidence="15" key="1">
    <citation type="submission" date="2010-03" db="EMBL/GenBank/DDBJ databases">
        <title>The genome sequence of Synergistetes sp. SGP1.</title>
        <authorList>
            <consortium name="metaHIT consortium -- http://www.metahit.eu/"/>
            <person name="Pajon A."/>
            <person name="Turner K."/>
            <person name="Parkhill J."/>
            <person name="Wade W."/>
            <person name="Vartoukian S."/>
        </authorList>
    </citation>
    <scope>NUCLEOTIDE SEQUENCE [LARGE SCALE GENOMIC DNA]</scope>
    <source>
        <strain evidence="15">SGP1</strain>
    </source>
</reference>
<keyword evidence="9 11" id="KW-0456">Lyase</keyword>
<organism evidence="14 15">
    <name type="scientific">Fretibacterium fastidiosum</name>
    <dbReference type="NCBI Taxonomy" id="651822"/>
    <lineage>
        <taxon>Bacteria</taxon>
        <taxon>Thermotogati</taxon>
        <taxon>Synergistota</taxon>
        <taxon>Synergistia</taxon>
        <taxon>Synergistales</taxon>
        <taxon>Aminobacteriaceae</taxon>
        <taxon>Fretibacterium</taxon>
    </lineage>
</organism>